<dbReference type="PROSITE" id="PS50878">
    <property type="entry name" value="RT_POL"/>
    <property type="match status" value="1"/>
</dbReference>
<dbReference type="InterPro" id="IPR000477">
    <property type="entry name" value="RT_dom"/>
</dbReference>
<dbReference type="Pfam" id="PF00078">
    <property type="entry name" value="RVT_1"/>
    <property type="match status" value="1"/>
</dbReference>
<proteinExistence type="predicted"/>
<dbReference type="GO" id="GO:0003964">
    <property type="term" value="F:RNA-directed DNA polymerase activity"/>
    <property type="evidence" value="ECO:0007669"/>
    <property type="project" value="UniProtKB-KW"/>
</dbReference>
<sequence length="489" mass="55770">RDLMIPNIFLKNCAAGLCEPLTHIFNVSLQQGAFPTIWKLSYVSPIHKDGPKSEVSNYRPICIQSALAKLFEKLVLPLLSLFFTDIITNRQHGFTRGRSTSSNLFTYVNYVLSEMNNGHRVHVVYTDFSKAFDRVNHSILLNKLNSLGVQGNALKWLSSYPIDRQLQVRVNGHLSASYDVKTGVPQGPHLGPVLFNIFINDIGTNFSSEYFLYADDLKICRAIVNDSDIQALQHDIDQLSAWCLNKKLDLNIKKCAVISFSRSHTTHPTNYMLNNKVISEVEDIKDLGIIIDSKLTFTKHISKITLQAHKMLGFITRTCRDFADPRSLLNLYYSLVQPILEYGSVVWSPYTDTLISRVEKVQRKMCKTLIYHRAQPTRNISMEEICCQYKINSLKSRRQIADLAFFYKVVNGLIDAPEINSSFEFAPVNLTLRRNRLLKITKSTKNYVVNGPLNRIANLVNSLHNDLDFYGGTYSNFITATKNKLLDYH</sequence>
<protein>
    <submittedName>
        <fullName evidence="2">RNA-directed DNA polymerase from mobile element jockey</fullName>
    </submittedName>
</protein>
<feature type="domain" description="Reverse transcriptase" evidence="1">
    <location>
        <begin position="27"/>
        <end position="291"/>
    </location>
</feature>
<name>A0A0K8VXH1_BACLA</name>
<dbReference type="SUPFAM" id="SSF56672">
    <property type="entry name" value="DNA/RNA polymerases"/>
    <property type="match status" value="1"/>
</dbReference>
<feature type="non-terminal residue" evidence="2">
    <location>
        <position position="1"/>
    </location>
</feature>
<dbReference type="CDD" id="cd01650">
    <property type="entry name" value="RT_nLTR_like"/>
    <property type="match status" value="1"/>
</dbReference>
<keyword evidence="2" id="KW-0808">Transferase</keyword>
<evidence type="ECO:0000259" key="1">
    <source>
        <dbReference type="PROSITE" id="PS50878"/>
    </source>
</evidence>
<gene>
    <name evidence="2" type="primary">pol_81</name>
    <name evidence="2" type="ORF">c0_g1_i3</name>
</gene>
<accession>A0A0K8VXH1</accession>
<organism evidence="2">
    <name type="scientific">Bactrocera latifrons</name>
    <name type="common">Malaysian fruit fly</name>
    <name type="synonym">Chaetodacus latifrons</name>
    <dbReference type="NCBI Taxonomy" id="174628"/>
    <lineage>
        <taxon>Eukaryota</taxon>
        <taxon>Metazoa</taxon>
        <taxon>Ecdysozoa</taxon>
        <taxon>Arthropoda</taxon>
        <taxon>Hexapoda</taxon>
        <taxon>Insecta</taxon>
        <taxon>Pterygota</taxon>
        <taxon>Neoptera</taxon>
        <taxon>Endopterygota</taxon>
        <taxon>Diptera</taxon>
        <taxon>Brachycera</taxon>
        <taxon>Muscomorpha</taxon>
        <taxon>Tephritoidea</taxon>
        <taxon>Tephritidae</taxon>
        <taxon>Bactrocera</taxon>
        <taxon>Bactrocera</taxon>
    </lineage>
</organism>
<reference evidence="2" key="1">
    <citation type="submission" date="2015-06" db="EMBL/GenBank/DDBJ databases">
        <authorList>
            <person name="Hoefler B.C."/>
            <person name="Straight P.D."/>
        </authorList>
    </citation>
    <scope>NUCLEOTIDE SEQUENCE</scope>
</reference>
<dbReference type="PANTHER" id="PTHR33332">
    <property type="entry name" value="REVERSE TRANSCRIPTASE DOMAIN-CONTAINING PROTEIN"/>
    <property type="match status" value="1"/>
</dbReference>
<dbReference type="AlphaFoldDB" id="A0A0K8VXH1"/>
<keyword evidence="2" id="KW-0695">RNA-directed DNA polymerase</keyword>
<dbReference type="InterPro" id="IPR043502">
    <property type="entry name" value="DNA/RNA_pol_sf"/>
</dbReference>
<dbReference type="EMBL" id="GDHF01008728">
    <property type="protein sequence ID" value="JAI43586.1"/>
    <property type="molecule type" value="Transcribed_RNA"/>
</dbReference>
<keyword evidence="2" id="KW-0548">Nucleotidyltransferase</keyword>
<dbReference type="OrthoDB" id="7872928at2759"/>
<evidence type="ECO:0000313" key="2">
    <source>
        <dbReference type="EMBL" id="JAI43586.1"/>
    </source>
</evidence>